<evidence type="ECO:0000256" key="3">
    <source>
        <dbReference type="ARBA" id="ARBA00022692"/>
    </source>
</evidence>
<feature type="transmembrane region" description="Helical" evidence="12">
    <location>
        <begin position="249"/>
        <end position="270"/>
    </location>
</feature>
<evidence type="ECO:0000313" key="14">
    <source>
        <dbReference type="Proteomes" id="UP000199657"/>
    </source>
</evidence>
<dbReference type="RefSeq" id="WP_091643659.1">
    <property type="nucleotide sequence ID" value="NZ_FOEG01000004.1"/>
</dbReference>
<dbReference type="OrthoDB" id="1447144at2"/>
<evidence type="ECO:0000256" key="6">
    <source>
        <dbReference type="ARBA" id="ARBA00023002"/>
    </source>
</evidence>
<evidence type="ECO:0000256" key="8">
    <source>
        <dbReference type="ARBA" id="ARBA00023133"/>
    </source>
</evidence>
<organism evidence="13 14">
    <name type="scientific">Aquisalimonas asiatica</name>
    <dbReference type="NCBI Taxonomy" id="406100"/>
    <lineage>
        <taxon>Bacteria</taxon>
        <taxon>Pseudomonadati</taxon>
        <taxon>Pseudomonadota</taxon>
        <taxon>Gammaproteobacteria</taxon>
        <taxon>Chromatiales</taxon>
        <taxon>Ectothiorhodospiraceae</taxon>
        <taxon>Aquisalimonas</taxon>
    </lineage>
</organism>
<dbReference type="Proteomes" id="UP000199657">
    <property type="component" value="Unassembled WGS sequence"/>
</dbReference>
<keyword evidence="4" id="KW-0479">Metal-binding</keyword>
<proteinExistence type="predicted"/>
<feature type="transmembrane region" description="Helical" evidence="12">
    <location>
        <begin position="310"/>
        <end position="330"/>
    </location>
</feature>
<reference evidence="13 14" key="1">
    <citation type="submission" date="2016-10" db="EMBL/GenBank/DDBJ databases">
        <authorList>
            <person name="de Groot N.N."/>
        </authorList>
    </citation>
    <scope>NUCLEOTIDE SEQUENCE [LARGE SCALE GENOMIC DNA]</scope>
    <source>
        <strain evidence="13 14">CGMCC 1.6291</strain>
    </source>
</reference>
<evidence type="ECO:0000256" key="2">
    <source>
        <dbReference type="ARBA" id="ARBA00022475"/>
    </source>
</evidence>
<evidence type="ECO:0000256" key="9">
    <source>
        <dbReference type="ARBA" id="ARBA00023136"/>
    </source>
</evidence>
<keyword evidence="8" id="KW-0350">Heme biosynthesis</keyword>
<dbReference type="GO" id="GO:0046872">
    <property type="term" value="F:metal ion binding"/>
    <property type="evidence" value="ECO:0007669"/>
    <property type="project" value="UniProtKB-KW"/>
</dbReference>
<dbReference type="STRING" id="406100.SAMN04488052_104269"/>
<name>A0A1H8TL98_9GAMM</name>
<dbReference type="GO" id="GO:0016491">
    <property type="term" value="F:oxidoreductase activity"/>
    <property type="evidence" value="ECO:0007669"/>
    <property type="project" value="UniProtKB-KW"/>
</dbReference>
<dbReference type="EMBL" id="FOEG01000004">
    <property type="protein sequence ID" value="SEO91354.1"/>
    <property type="molecule type" value="Genomic_DNA"/>
</dbReference>
<dbReference type="GO" id="GO:0016020">
    <property type="term" value="C:membrane"/>
    <property type="evidence" value="ECO:0007669"/>
    <property type="project" value="UniProtKB-SubCell"/>
</dbReference>
<evidence type="ECO:0000313" key="13">
    <source>
        <dbReference type="EMBL" id="SEO91354.1"/>
    </source>
</evidence>
<keyword evidence="3 12" id="KW-0812">Transmembrane</keyword>
<dbReference type="PANTHER" id="PTHR35457">
    <property type="entry name" value="HEME A SYNTHASE"/>
    <property type="match status" value="1"/>
</dbReference>
<keyword evidence="10" id="KW-1015">Disulfide bond</keyword>
<dbReference type="InterPro" id="IPR003780">
    <property type="entry name" value="COX15/CtaA_fam"/>
</dbReference>
<keyword evidence="2" id="KW-1003">Cell membrane</keyword>
<feature type="transmembrane region" description="Helical" evidence="12">
    <location>
        <begin position="136"/>
        <end position="156"/>
    </location>
</feature>
<evidence type="ECO:0000256" key="10">
    <source>
        <dbReference type="ARBA" id="ARBA00023157"/>
    </source>
</evidence>
<keyword evidence="7" id="KW-0408">Iron</keyword>
<comment type="subcellular location">
    <subcellularLocation>
        <location evidence="1">Membrane</location>
        <topology evidence="1">Multi-pass membrane protein</topology>
    </subcellularLocation>
</comment>
<keyword evidence="5 12" id="KW-1133">Transmembrane helix</keyword>
<evidence type="ECO:0000256" key="5">
    <source>
        <dbReference type="ARBA" id="ARBA00022989"/>
    </source>
</evidence>
<keyword evidence="6" id="KW-0560">Oxidoreductase</keyword>
<comment type="pathway">
    <text evidence="11">Porphyrin-containing compound metabolism.</text>
</comment>
<accession>A0A1H8TL98</accession>
<dbReference type="PANTHER" id="PTHR35457:SF1">
    <property type="entry name" value="HEME A SYNTHASE"/>
    <property type="match status" value="1"/>
</dbReference>
<keyword evidence="14" id="KW-1185">Reference proteome</keyword>
<dbReference type="InterPro" id="IPR050450">
    <property type="entry name" value="COX15/CtaA_HemeA_synthase"/>
</dbReference>
<gene>
    <name evidence="13" type="ORF">SAMN04488052_104269</name>
</gene>
<evidence type="ECO:0000256" key="12">
    <source>
        <dbReference type="SAM" id="Phobius"/>
    </source>
</evidence>
<feature type="transmembrane region" description="Helical" evidence="12">
    <location>
        <begin position="282"/>
        <end position="304"/>
    </location>
</feature>
<keyword evidence="9 12" id="KW-0472">Membrane</keyword>
<evidence type="ECO:0000256" key="7">
    <source>
        <dbReference type="ARBA" id="ARBA00023004"/>
    </source>
</evidence>
<sequence>MGNIRFFRFCLSAAAVTLVVILLGAWVRLEDAGLGCPDWPGCYGMLLGVPQTDEAIETANLAYPERPVHVGKAWKEMIHRYAAGILGLMVFAMAVIAVRNRRDPWQPVGVPLFLAGLIIAQSILGMWTVTWQLKPLVVTLHLLGGMTTLAILWWLTLRTGRMIPAVTRDPVQRLRPWVLAVLAVVVAQIALGGWVSTNYAALACTDFPRCGGQWWPDANYGDAFVLWKGLGVDYEFGVLDHPARVAVHFVHRIGAVVTAIAVIGLALAVWRATLATVPRAIAAASVALLGLQWALGITNVLASLPLSVAVAHNGGAALLLLSVLTLYHTLQPLPASAPPRQGSAE</sequence>
<evidence type="ECO:0000256" key="11">
    <source>
        <dbReference type="ARBA" id="ARBA00023444"/>
    </source>
</evidence>
<feature type="transmembrane region" description="Helical" evidence="12">
    <location>
        <begin position="110"/>
        <end position="130"/>
    </location>
</feature>
<dbReference type="AlphaFoldDB" id="A0A1H8TL98"/>
<feature type="transmembrane region" description="Helical" evidence="12">
    <location>
        <begin position="177"/>
        <end position="195"/>
    </location>
</feature>
<evidence type="ECO:0000256" key="1">
    <source>
        <dbReference type="ARBA" id="ARBA00004141"/>
    </source>
</evidence>
<protein>
    <submittedName>
        <fullName evidence="13">Cytochrome c oxidase assembly protein subunit 15</fullName>
    </submittedName>
</protein>
<feature type="transmembrane region" description="Helical" evidence="12">
    <location>
        <begin position="7"/>
        <end position="27"/>
    </location>
</feature>
<evidence type="ECO:0000256" key="4">
    <source>
        <dbReference type="ARBA" id="ARBA00022723"/>
    </source>
</evidence>
<dbReference type="Pfam" id="PF02628">
    <property type="entry name" value="COX15-CtaA"/>
    <property type="match status" value="1"/>
</dbReference>
<feature type="transmembrane region" description="Helical" evidence="12">
    <location>
        <begin position="78"/>
        <end position="98"/>
    </location>
</feature>
<dbReference type="GO" id="GO:0006784">
    <property type="term" value="P:heme A biosynthetic process"/>
    <property type="evidence" value="ECO:0007669"/>
    <property type="project" value="InterPro"/>
</dbReference>